<evidence type="ECO:0000313" key="2">
    <source>
        <dbReference type="EMBL" id="CAA9577575.1"/>
    </source>
</evidence>
<dbReference type="SUPFAM" id="SSF143100">
    <property type="entry name" value="TTHA1013/TTHA0281-like"/>
    <property type="match status" value="1"/>
</dbReference>
<proteinExistence type="predicted"/>
<dbReference type="InterPro" id="IPR031807">
    <property type="entry name" value="HicB-like"/>
</dbReference>
<evidence type="ECO:0000259" key="1">
    <source>
        <dbReference type="Pfam" id="PF15919"/>
    </source>
</evidence>
<dbReference type="EMBL" id="CADCWG010000312">
    <property type="protein sequence ID" value="CAA9577575.1"/>
    <property type="molecule type" value="Genomic_DNA"/>
</dbReference>
<sequence>MTADERGHYSMVIEWEPQDRIFVVTVPELPGCRSHGETYEEALRQGREVIDLWLDAARDWGTPIPPPRYFDLGDDRAHTLSTPGAAPVGVQ</sequence>
<dbReference type="AlphaFoldDB" id="A0A6J4VHK3"/>
<name>A0A6J4VHK3_9BACT</name>
<dbReference type="Pfam" id="PF15919">
    <property type="entry name" value="HicB_lk_antitox"/>
    <property type="match status" value="1"/>
</dbReference>
<reference evidence="2" key="1">
    <citation type="submission" date="2020-02" db="EMBL/GenBank/DDBJ databases">
        <authorList>
            <person name="Meier V. D."/>
        </authorList>
    </citation>
    <scope>NUCLEOTIDE SEQUENCE</scope>
    <source>
        <strain evidence="2">AVDCRST_MAG49</strain>
    </source>
</reference>
<dbReference type="InterPro" id="IPR051404">
    <property type="entry name" value="TA_system_antitoxin"/>
</dbReference>
<dbReference type="Gene3D" id="3.30.160.250">
    <property type="match status" value="1"/>
</dbReference>
<dbReference type="InterPro" id="IPR035069">
    <property type="entry name" value="TTHA1013/TTHA0281-like"/>
</dbReference>
<dbReference type="PANTHER" id="PTHR34504:SF2">
    <property type="entry name" value="UPF0150 PROTEIN SSL0259"/>
    <property type="match status" value="1"/>
</dbReference>
<dbReference type="PANTHER" id="PTHR34504">
    <property type="entry name" value="ANTITOXIN HICB"/>
    <property type="match status" value="1"/>
</dbReference>
<protein>
    <recommendedName>
        <fullName evidence="1">HicB-like antitoxin of toxin-antitoxin system domain-containing protein</fullName>
    </recommendedName>
</protein>
<feature type="domain" description="HicB-like antitoxin of toxin-antitoxin system" evidence="1">
    <location>
        <begin position="9"/>
        <end position="69"/>
    </location>
</feature>
<organism evidence="2">
    <name type="scientific">uncultured Thermomicrobiales bacterium</name>
    <dbReference type="NCBI Taxonomy" id="1645740"/>
    <lineage>
        <taxon>Bacteria</taxon>
        <taxon>Pseudomonadati</taxon>
        <taxon>Thermomicrobiota</taxon>
        <taxon>Thermomicrobia</taxon>
        <taxon>Thermomicrobiales</taxon>
        <taxon>environmental samples</taxon>
    </lineage>
</organism>
<accession>A0A6J4VHK3</accession>
<gene>
    <name evidence="2" type="ORF">AVDCRST_MAG49-4335</name>
</gene>